<dbReference type="InterPro" id="IPR013201">
    <property type="entry name" value="Prot_inhib_I29"/>
</dbReference>
<dbReference type="SMART" id="SM00848">
    <property type="entry name" value="Inhibitor_I29"/>
    <property type="match status" value="1"/>
</dbReference>
<gene>
    <name evidence="3" type="ORF">MELIAE_LOCUS5672</name>
</gene>
<name>A0A9P0B4B2_BRAAE</name>
<evidence type="ECO:0000256" key="1">
    <source>
        <dbReference type="SAM" id="MobiDB-lite"/>
    </source>
</evidence>
<dbReference type="AlphaFoldDB" id="A0A9P0B4B2"/>
<dbReference type="Pfam" id="PF08246">
    <property type="entry name" value="Inhibitor_I29"/>
    <property type="match status" value="1"/>
</dbReference>
<dbReference type="Proteomes" id="UP001154078">
    <property type="component" value="Chromosome 3"/>
</dbReference>
<dbReference type="EMBL" id="OV121134">
    <property type="protein sequence ID" value="CAH0553762.1"/>
    <property type="molecule type" value="Genomic_DNA"/>
</dbReference>
<feature type="region of interest" description="Disordered" evidence="1">
    <location>
        <begin position="1"/>
        <end position="28"/>
    </location>
</feature>
<protein>
    <recommendedName>
        <fullName evidence="2">Cathepsin propeptide inhibitor domain-containing protein</fullName>
    </recommendedName>
</protein>
<accession>A0A9P0B4B2</accession>
<dbReference type="InterPro" id="IPR038765">
    <property type="entry name" value="Papain-like_cys_pep_sf"/>
</dbReference>
<evidence type="ECO:0000313" key="4">
    <source>
        <dbReference type="Proteomes" id="UP001154078"/>
    </source>
</evidence>
<evidence type="ECO:0000259" key="2">
    <source>
        <dbReference type="SMART" id="SM00848"/>
    </source>
</evidence>
<dbReference type="Gene3D" id="1.10.287.2250">
    <property type="match status" value="1"/>
</dbReference>
<organism evidence="3 4">
    <name type="scientific">Brassicogethes aeneus</name>
    <name type="common">Rape pollen beetle</name>
    <name type="synonym">Meligethes aeneus</name>
    <dbReference type="NCBI Taxonomy" id="1431903"/>
    <lineage>
        <taxon>Eukaryota</taxon>
        <taxon>Metazoa</taxon>
        <taxon>Ecdysozoa</taxon>
        <taxon>Arthropoda</taxon>
        <taxon>Hexapoda</taxon>
        <taxon>Insecta</taxon>
        <taxon>Pterygota</taxon>
        <taxon>Neoptera</taxon>
        <taxon>Endopterygota</taxon>
        <taxon>Coleoptera</taxon>
        <taxon>Polyphaga</taxon>
        <taxon>Cucujiformia</taxon>
        <taxon>Nitidulidae</taxon>
        <taxon>Meligethinae</taxon>
        <taxon>Brassicogethes</taxon>
    </lineage>
</organism>
<feature type="domain" description="Cathepsin propeptide inhibitor" evidence="2">
    <location>
        <begin position="10"/>
        <end position="70"/>
    </location>
</feature>
<dbReference type="OrthoDB" id="5855924at2759"/>
<proteinExistence type="predicted"/>
<sequence length="83" mass="9756">MSSLSDEQQWEEFKKTHNKNYDGGEEESKRFKIFQGTLRKIEEHQAKYDKGETTFTMGVNHFADLTPEEMKSRCGLKPQPKKD</sequence>
<dbReference type="SUPFAM" id="SSF54001">
    <property type="entry name" value="Cysteine proteinases"/>
    <property type="match status" value="1"/>
</dbReference>
<keyword evidence="4" id="KW-1185">Reference proteome</keyword>
<dbReference type="FunFam" id="1.10.287.2250:FF:000003">
    <property type="entry name" value="Cathepsin L"/>
    <property type="match status" value="1"/>
</dbReference>
<reference evidence="3" key="1">
    <citation type="submission" date="2021-12" db="EMBL/GenBank/DDBJ databases">
        <authorList>
            <person name="King R."/>
        </authorList>
    </citation>
    <scope>NUCLEOTIDE SEQUENCE</scope>
</reference>
<evidence type="ECO:0000313" key="3">
    <source>
        <dbReference type="EMBL" id="CAH0553762.1"/>
    </source>
</evidence>
<feature type="compositionally biased region" description="Basic and acidic residues" evidence="1">
    <location>
        <begin position="11"/>
        <end position="28"/>
    </location>
</feature>